<dbReference type="InParanoid" id="A0A0A0HUC3"/>
<protein>
    <submittedName>
        <fullName evidence="1">Uncharacterized protein</fullName>
    </submittedName>
</protein>
<proteinExistence type="predicted"/>
<dbReference type="GeneID" id="22587104"/>
<dbReference type="VEuPathDB" id="FungiDB:PADG_11207"/>
<dbReference type="HOGENOM" id="CLU_2776646_0_0_1"/>
<reference evidence="1 2" key="1">
    <citation type="journal article" date="2011" name="PLoS Genet.">
        <title>Comparative genomic analysis of human fungal pathogens causing paracoccidioidomycosis.</title>
        <authorList>
            <person name="Desjardins C.A."/>
            <person name="Champion M.D."/>
            <person name="Holder J.W."/>
            <person name="Muszewska A."/>
            <person name="Goldberg J."/>
            <person name="Bailao A.M."/>
            <person name="Brigido M.M."/>
            <person name="Ferreira M.E."/>
            <person name="Garcia A.M."/>
            <person name="Grynberg M."/>
            <person name="Gujja S."/>
            <person name="Heiman D.I."/>
            <person name="Henn M.R."/>
            <person name="Kodira C.D."/>
            <person name="Leon-Narvaez H."/>
            <person name="Longo L.V."/>
            <person name="Ma L.J."/>
            <person name="Malavazi I."/>
            <person name="Matsuo A.L."/>
            <person name="Morais F.V."/>
            <person name="Pereira M."/>
            <person name="Rodriguez-Brito S."/>
            <person name="Sakthikumar S."/>
            <person name="Salem-Izacc S.M."/>
            <person name="Sykes S.M."/>
            <person name="Teixeira M.M."/>
            <person name="Vallejo M.C."/>
            <person name="Walter M.E."/>
            <person name="Yandava C."/>
            <person name="Young S."/>
            <person name="Zeng Q."/>
            <person name="Zucker J."/>
            <person name="Felipe M.S."/>
            <person name="Goldman G.H."/>
            <person name="Haas B.J."/>
            <person name="McEwen J.G."/>
            <person name="Nino-Vega G."/>
            <person name="Puccia R."/>
            <person name="San-Blas G."/>
            <person name="Soares C.M."/>
            <person name="Birren B.W."/>
            <person name="Cuomo C.A."/>
        </authorList>
    </citation>
    <scope>NUCLEOTIDE SEQUENCE [LARGE SCALE GENOMIC DNA]</scope>
    <source>
        <strain evidence="1 2">Pb18</strain>
    </source>
</reference>
<gene>
    <name evidence="1" type="ORF">PADG_11207</name>
</gene>
<dbReference type="AlphaFoldDB" id="A0A0A0HUC3"/>
<dbReference type="OrthoDB" id="498204at2759"/>
<accession>A0A0A0HUC3</accession>
<organism evidence="1 2">
    <name type="scientific">Paracoccidioides brasiliensis (strain Pb18)</name>
    <dbReference type="NCBI Taxonomy" id="502780"/>
    <lineage>
        <taxon>Eukaryota</taxon>
        <taxon>Fungi</taxon>
        <taxon>Dikarya</taxon>
        <taxon>Ascomycota</taxon>
        <taxon>Pezizomycotina</taxon>
        <taxon>Eurotiomycetes</taxon>
        <taxon>Eurotiomycetidae</taxon>
        <taxon>Onygenales</taxon>
        <taxon>Ajellomycetaceae</taxon>
        <taxon>Paracoccidioides</taxon>
    </lineage>
</organism>
<dbReference type="Proteomes" id="UP000001628">
    <property type="component" value="Unassembled WGS sequence"/>
</dbReference>
<dbReference type="EMBL" id="KN275957">
    <property type="protein sequence ID" value="KGM92749.1"/>
    <property type="molecule type" value="Genomic_DNA"/>
</dbReference>
<dbReference type="KEGG" id="pbn:PADG_11207"/>
<evidence type="ECO:0000313" key="1">
    <source>
        <dbReference type="EMBL" id="KGM92749.1"/>
    </source>
</evidence>
<evidence type="ECO:0000313" key="2">
    <source>
        <dbReference type="Proteomes" id="UP000001628"/>
    </source>
</evidence>
<dbReference type="RefSeq" id="XP_010756802.1">
    <property type="nucleotide sequence ID" value="XM_010758500.1"/>
</dbReference>
<keyword evidence="2" id="KW-1185">Reference proteome</keyword>
<sequence>MAQIRAVEELRKVAQLRILKICSRQDDSIIMSKPLFSTIQNLPSDNTIFIIGSGIVALARYLGKSTSSSN</sequence>
<name>A0A0A0HUC3_PARBD</name>